<proteinExistence type="predicted"/>
<reference evidence="1 2" key="1">
    <citation type="submission" date="2024-02" db="EMBL/GenBank/DDBJ databases">
        <authorList>
            <person name="Chen Y."/>
            <person name="Shah S."/>
            <person name="Dougan E. K."/>
            <person name="Thang M."/>
            <person name="Chan C."/>
        </authorList>
    </citation>
    <scope>NUCLEOTIDE SEQUENCE [LARGE SCALE GENOMIC DNA]</scope>
</reference>
<name>A0ABP0NAQ9_9DINO</name>
<keyword evidence="2" id="KW-1185">Reference proteome</keyword>
<organism evidence="1 2">
    <name type="scientific">Durusdinium trenchii</name>
    <dbReference type="NCBI Taxonomy" id="1381693"/>
    <lineage>
        <taxon>Eukaryota</taxon>
        <taxon>Sar</taxon>
        <taxon>Alveolata</taxon>
        <taxon>Dinophyceae</taxon>
        <taxon>Suessiales</taxon>
        <taxon>Symbiodiniaceae</taxon>
        <taxon>Durusdinium</taxon>
    </lineage>
</organism>
<gene>
    <name evidence="1" type="ORF">CCMP2556_LOCUS29604</name>
</gene>
<protein>
    <submittedName>
        <fullName evidence="1">Uncharacterized protein</fullName>
    </submittedName>
</protein>
<sequence>MPRAEFVLVSDFGILLHCFNHHFVCDNYIHVYSVIVQVHVAEGATSGSICTSSVVCWVAGVLKMWSCEGQSPIELCLSGHCYKRSSRRQGLFGFKLLKKIRKCHTNLFNSRLSVLITGLALH</sequence>
<dbReference type="EMBL" id="CAXAMN010021490">
    <property type="protein sequence ID" value="CAK9060172.1"/>
    <property type="molecule type" value="Genomic_DNA"/>
</dbReference>
<comment type="caution">
    <text evidence="1">The sequence shown here is derived from an EMBL/GenBank/DDBJ whole genome shotgun (WGS) entry which is preliminary data.</text>
</comment>
<accession>A0ABP0NAQ9</accession>
<dbReference type="Proteomes" id="UP001642484">
    <property type="component" value="Unassembled WGS sequence"/>
</dbReference>
<evidence type="ECO:0000313" key="2">
    <source>
        <dbReference type="Proteomes" id="UP001642484"/>
    </source>
</evidence>
<evidence type="ECO:0000313" key="1">
    <source>
        <dbReference type="EMBL" id="CAK9060172.1"/>
    </source>
</evidence>